<feature type="region of interest" description="Disordered" evidence="1">
    <location>
        <begin position="30"/>
        <end position="57"/>
    </location>
</feature>
<sequence length="152" mass="16216">MLSTRIDSTMAHKNHRLSCLPGRRRIAGSALVGAPPQARRRRRRRDPAIRGVERGGAASRAWDPAAAAAAAAAALLGWEGEALAAAEAEEEAKRVVLRLGGRRASSLGRPHPEPTWNKPGLLMVALLLFAGDRQTDIGDDEEANGFFSYGAT</sequence>
<reference evidence="2" key="1">
    <citation type="journal article" date="2002" name="Nature">
        <title>The genome sequence and structure of rice chromosome 1.</title>
        <authorList>
            <person name="Sasaki T."/>
            <person name="Matsumoto T."/>
            <person name="Yamamoto K."/>
            <person name="Sakata K."/>
            <person name="Baba T."/>
            <person name="Katayose Y."/>
            <person name="Wu J."/>
            <person name="Niimura Y."/>
            <person name="Cheng Z."/>
            <person name="Nagamura Y."/>
            <person name="Antonio B.A."/>
            <person name="Kanamori H."/>
            <person name="Hosokawa S."/>
            <person name="Masukawa M."/>
            <person name="Arikawa K."/>
            <person name="Chiden Y."/>
            <person name="Hayashi M."/>
            <person name="Okamoto M."/>
            <person name="Ando T."/>
            <person name="Aoki H."/>
            <person name="Arita K."/>
            <person name="Hamada M."/>
            <person name="Harada C."/>
            <person name="Hijishita S."/>
            <person name="Honda M."/>
            <person name="Ichikawa Y."/>
            <person name="Idonuma A."/>
            <person name="Iijima M."/>
            <person name="Ikeda M."/>
            <person name="Ikeno M."/>
            <person name="Itoh S."/>
            <person name="Itoh T."/>
            <person name="Itoh Y."/>
            <person name="Itoh Y."/>
            <person name="Iwabuchi A."/>
            <person name="Kamiya K."/>
            <person name="Karasawa W."/>
            <person name="Katagiri S."/>
            <person name="Kikuta A."/>
            <person name="Kobayashi N."/>
            <person name="Kono I."/>
            <person name="Machita K."/>
            <person name="Maehara T."/>
            <person name="Mizuno H."/>
            <person name="Mizubayashi T."/>
            <person name="Mukai Y."/>
            <person name="Nagasaki H."/>
            <person name="Nakashima M."/>
            <person name="Nakama Y."/>
            <person name="Nakamichi Y."/>
            <person name="Nakamura M."/>
            <person name="Namiki N."/>
            <person name="Negishi M."/>
            <person name="Ohta I."/>
            <person name="Ono N."/>
            <person name="Saji S."/>
            <person name="Sakai K."/>
            <person name="Shibata M."/>
            <person name="Shimokawa T."/>
            <person name="Shomura A."/>
            <person name="Song J."/>
            <person name="Takazaki Y."/>
            <person name="Terasawa K."/>
            <person name="Tsuji K."/>
            <person name="Waki K."/>
            <person name="Yamagata H."/>
            <person name="Yamane H."/>
            <person name="Yoshiki S."/>
            <person name="Yoshihara R."/>
            <person name="Yukawa K."/>
            <person name="Zhong H."/>
            <person name="Iwama H."/>
            <person name="Endo T."/>
            <person name="Ito H."/>
            <person name="Hahn J.H."/>
            <person name="Kim H.I."/>
            <person name="Eun M.Y."/>
            <person name="Yano M."/>
            <person name="Jiang J."/>
            <person name="Gojobori T."/>
        </authorList>
    </citation>
    <scope>NUCLEOTIDE SEQUENCE [LARGE SCALE GENOMIC DNA]</scope>
</reference>
<dbReference type="EMBL" id="AP003379">
    <property type="protein sequence ID" value="BAD82231.1"/>
    <property type="molecule type" value="Genomic_DNA"/>
</dbReference>
<evidence type="ECO:0000313" key="2">
    <source>
        <dbReference type="EMBL" id="BAD82231.1"/>
    </source>
</evidence>
<dbReference type="AlphaFoldDB" id="Q5N8H5"/>
<accession>Q5N8H5</accession>
<dbReference type="Proteomes" id="UP000817658">
    <property type="component" value="Chromosome 1"/>
</dbReference>
<proteinExistence type="predicted"/>
<name>Q5N8H5_ORYSJ</name>
<evidence type="ECO:0000256" key="1">
    <source>
        <dbReference type="SAM" id="MobiDB-lite"/>
    </source>
</evidence>
<organism evidence="2">
    <name type="scientific">Oryza sativa subsp. japonica</name>
    <name type="common">Rice</name>
    <dbReference type="NCBI Taxonomy" id="39947"/>
    <lineage>
        <taxon>Eukaryota</taxon>
        <taxon>Viridiplantae</taxon>
        <taxon>Streptophyta</taxon>
        <taxon>Embryophyta</taxon>
        <taxon>Tracheophyta</taxon>
        <taxon>Spermatophyta</taxon>
        <taxon>Magnoliopsida</taxon>
        <taxon>Liliopsida</taxon>
        <taxon>Poales</taxon>
        <taxon>Poaceae</taxon>
        <taxon>BOP clade</taxon>
        <taxon>Oryzoideae</taxon>
        <taxon>Oryzeae</taxon>
        <taxon>Oryzinae</taxon>
        <taxon>Oryza</taxon>
        <taxon>Oryza sativa</taxon>
    </lineage>
</organism>
<gene>
    <name evidence="2" type="primary">P0408G07.9</name>
</gene>
<protein>
    <submittedName>
        <fullName evidence="2">Uncharacterized protein P0408G07.9</fullName>
    </submittedName>
</protein>